<feature type="transmembrane region" description="Helical" evidence="1">
    <location>
        <begin position="12"/>
        <end position="32"/>
    </location>
</feature>
<dbReference type="AlphaFoldDB" id="A0AAE3GZA9"/>
<dbReference type="EMBL" id="RJUF01000003">
    <property type="protein sequence ID" value="MCP9761817.1"/>
    <property type="molecule type" value="Genomic_DNA"/>
</dbReference>
<keyword evidence="3" id="KW-1185">Reference proteome</keyword>
<feature type="transmembrane region" description="Helical" evidence="1">
    <location>
        <begin position="82"/>
        <end position="102"/>
    </location>
</feature>
<comment type="caution">
    <text evidence="2">The sequence shown here is derived from an EMBL/GenBank/DDBJ whole genome shotgun (WGS) entry which is preliminary data.</text>
</comment>
<organism evidence="2 3">
    <name type="scientific">Lacihabitans soyangensis</name>
    <dbReference type="NCBI Taxonomy" id="869394"/>
    <lineage>
        <taxon>Bacteria</taxon>
        <taxon>Pseudomonadati</taxon>
        <taxon>Bacteroidota</taxon>
        <taxon>Cytophagia</taxon>
        <taxon>Cytophagales</taxon>
        <taxon>Leadbetterellaceae</taxon>
        <taxon>Lacihabitans</taxon>
    </lineage>
</organism>
<dbReference type="RefSeq" id="WP_255035559.1">
    <property type="nucleotide sequence ID" value="NZ_RJUF01000003.1"/>
</dbReference>
<keyword evidence="1" id="KW-1133">Transmembrane helix</keyword>
<sequence>MTKNRSIKIGLIVIFVLTIVFHFSVLIGWVPFENVWGGRLKNQQEMLVFETFSIILNAFFIVVVLVKSRYLKLKIPPKIITVLLWIMTFLFFLNTIGNLFAINNLEKYIATPITFLLGILCFILAREKA</sequence>
<reference evidence="2 3" key="1">
    <citation type="submission" date="2018-11" db="EMBL/GenBank/DDBJ databases">
        <title>Novel bacteria species description.</title>
        <authorList>
            <person name="Han J.-H."/>
        </authorList>
    </citation>
    <scope>NUCLEOTIDE SEQUENCE [LARGE SCALE GENOMIC DNA]</scope>
    <source>
        <strain evidence="2 3">KCTC23259</strain>
    </source>
</reference>
<feature type="transmembrane region" description="Helical" evidence="1">
    <location>
        <begin position="108"/>
        <end position="125"/>
    </location>
</feature>
<evidence type="ECO:0000256" key="1">
    <source>
        <dbReference type="SAM" id="Phobius"/>
    </source>
</evidence>
<gene>
    <name evidence="2" type="ORF">EGI31_02540</name>
</gene>
<name>A0AAE3GZA9_9BACT</name>
<protein>
    <submittedName>
        <fullName evidence="2">Uncharacterized protein</fullName>
    </submittedName>
</protein>
<keyword evidence="1" id="KW-0812">Transmembrane</keyword>
<feature type="transmembrane region" description="Helical" evidence="1">
    <location>
        <begin position="52"/>
        <end position="70"/>
    </location>
</feature>
<evidence type="ECO:0000313" key="3">
    <source>
        <dbReference type="Proteomes" id="UP001204144"/>
    </source>
</evidence>
<proteinExistence type="predicted"/>
<keyword evidence="1" id="KW-0472">Membrane</keyword>
<accession>A0AAE3GZA9</accession>
<dbReference type="Proteomes" id="UP001204144">
    <property type="component" value="Unassembled WGS sequence"/>
</dbReference>
<evidence type="ECO:0000313" key="2">
    <source>
        <dbReference type="EMBL" id="MCP9761817.1"/>
    </source>
</evidence>